<reference evidence="2" key="2">
    <citation type="submission" date="2020-04" db="EMBL/GenBank/DDBJ databases">
        <authorList>
            <consortium name="NCBI Genome Project"/>
        </authorList>
    </citation>
    <scope>NUCLEOTIDE SEQUENCE</scope>
    <source>
        <strain evidence="2">CBS 342.82</strain>
    </source>
</reference>
<proteinExistence type="predicted"/>
<dbReference type="GeneID" id="54366544"/>
<accession>A0A6J3LVL5</accession>
<reference evidence="2" key="3">
    <citation type="submission" date="2025-08" db="UniProtKB">
        <authorList>
            <consortium name="RefSeq"/>
        </authorList>
    </citation>
    <scope>IDENTIFICATION</scope>
    <source>
        <strain evidence="2">CBS 342.82</strain>
    </source>
</reference>
<dbReference type="Proteomes" id="UP000504637">
    <property type="component" value="Unplaced"/>
</dbReference>
<dbReference type="RefSeq" id="XP_033456841.1">
    <property type="nucleotide sequence ID" value="XM_033608744.1"/>
</dbReference>
<dbReference type="AlphaFoldDB" id="A0A6J3LVL5"/>
<gene>
    <name evidence="2" type="ORF">K489DRAFT_59010</name>
</gene>
<organism evidence="2">
    <name type="scientific">Dissoconium aciculare CBS 342.82</name>
    <dbReference type="NCBI Taxonomy" id="1314786"/>
    <lineage>
        <taxon>Eukaryota</taxon>
        <taxon>Fungi</taxon>
        <taxon>Dikarya</taxon>
        <taxon>Ascomycota</taxon>
        <taxon>Pezizomycotina</taxon>
        <taxon>Dothideomycetes</taxon>
        <taxon>Dothideomycetidae</taxon>
        <taxon>Mycosphaerellales</taxon>
        <taxon>Dissoconiaceae</taxon>
        <taxon>Dissoconium</taxon>
    </lineage>
</organism>
<reference evidence="2" key="1">
    <citation type="submission" date="2020-01" db="EMBL/GenBank/DDBJ databases">
        <authorList>
            <consortium name="DOE Joint Genome Institute"/>
            <person name="Haridas S."/>
            <person name="Albert R."/>
            <person name="Binder M."/>
            <person name="Bloem J."/>
            <person name="Labutti K."/>
            <person name="Salamov A."/>
            <person name="Andreopoulos B."/>
            <person name="Baker S.E."/>
            <person name="Barry K."/>
            <person name="Bills G."/>
            <person name="Bluhm B.H."/>
            <person name="Cannon C."/>
            <person name="Castanera R."/>
            <person name="Culley D.E."/>
            <person name="Daum C."/>
            <person name="Ezra D."/>
            <person name="Gonzalez J.B."/>
            <person name="Henrissat B."/>
            <person name="Kuo A."/>
            <person name="Liang C."/>
            <person name="Lipzen A."/>
            <person name="Lutzoni F."/>
            <person name="Magnuson J."/>
            <person name="Mondo S."/>
            <person name="Nolan M."/>
            <person name="Ohm R."/>
            <person name="Pangilinan J."/>
            <person name="Park H.-J."/>
            <person name="Ramirez L."/>
            <person name="Alfaro M."/>
            <person name="Sun H."/>
            <person name="Tritt A."/>
            <person name="Yoshinaga Y."/>
            <person name="Zwiers L.-H."/>
            <person name="Turgeon B.G."/>
            <person name="Goodwin S.B."/>
            <person name="Spatafora J.W."/>
            <person name="Crous P.W."/>
            <person name="Grigoriev I.V."/>
        </authorList>
    </citation>
    <scope>NUCLEOTIDE SEQUENCE</scope>
    <source>
        <strain evidence="2">CBS 342.82</strain>
    </source>
</reference>
<evidence type="ECO:0000313" key="2">
    <source>
        <dbReference type="RefSeq" id="XP_033456841.1"/>
    </source>
</evidence>
<name>A0A6J3LVL5_9PEZI</name>
<protein>
    <submittedName>
        <fullName evidence="2">Uncharacterized protein</fullName>
    </submittedName>
</protein>
<sequence>MNRSSLPTLHMVAAWMCSGSGHICTRATMGSSTCTVVFESLTMIKQIGRSALDESMAWSCIPIAPGLARAELQTSHLANHADQGWEWILDMTRIFPFIHGSLESFTSHLKKEACSSRDRITESTPAHLRVTRPEGVLFPKRCRELFDNMQN</sequence>
<evidence type="ECO:0000313" key="1">
    <source>
        <dbReference type="Proteomes" id="UP000504637"/>
    </source>
</evidence>
<keyword evidence="1" id="KW-1185">Reference proteome</keyword>